<dbReference type="SUPFAM" id="SSF53850">
    <property type="entry name" value="Periplasmic binding protein-like II"/>
    <property type="match status" value="1"/>
</dbReference>
<dbReference type="PROSITE" id="PS50931">
    <property type="entry name" value="HTH_LYSR"/>
    <property type="match status" value="1"/>
</dbReference>
<dbReference type="InterPro" id="IPR058163">
    <property type="entry name" value="LysR-type_TF_proteobact-type"/>
</dbReference>
<name>A0A418SID0_9RHOB</name>
<dbReference type="GO" id="GO:0006351">
    <property type="term" value="P:DNA-templated transcription"/>
    <property type="evidence" value="ECO:0007669"/>
    <property type="project" value="TreeGrafter"/>
</dbReference>
<dbReference type="SUPFAM" id="SSF46785">
    <property type="entry name" value="Winged helix' DNA-binding domain"/>
    <property type="match status" value="1"/>
</dbReference>
<dbReference type="PANTHER" id="PTHR30537:SF26">
    <property type="entry name" value="GLYCINE CLEAVAGE SYSTEM TRANSCRIPTIONAL ACTIVATOR"/>
    <property type="match status" value="1"/>
</dbReference>
<dbReference type="InterPro" id="IPR005119">
    <property type="entry name" value="LysR_subst-bd"/>
</dbReference>
<evidence type="ECO:0000313" key="5">
    <source>
        <dbReference type="EMBL" id="QPM91096.1"/>
    </source>
</evidence>
<dbReference type="PANTHER" id="PTHR30537">
    <property type="entry name" value="HTH-TYPE TRANSCRIPTIONAL REGULATOR"/>
    <property type="match status" value="1"/>
</dbReference>
<keyword evidence="4" id="KW-0804">Transcription</keyword>
<accession>A0A418SID0</accession>
<dbReference type="PRINTS" id="PR00039">
    <property type="entry name" value="HTHLYSR"/>
</dbReference>
<evidence type="ECO:0000256" key="1">
    <source>
        <dbReference type="ARBA" id="ARBA00009437"/>
    </source>
</evidence>
<dbReference type="Pfam" id="PF00126">
    <property type="entry name" value="HTH_1"/>
    <property type="match status" value="1"/>
</dbReference>
<dbReference type="InterPro" id="IPR000847">
    <property type="entry name" value="LysR_HTH_N"/>
</dbReference>
<dbReference type="Pfam" id="PF03466">
    <property type="entry name" value="LysR_substrate"/>
    <property type="match status" value="1"/>
</dbReference>
<evidence type="ECO:0000256" key="3">
    <source>
        <dbReference type="ARBA" id="ARBA00023125"/>
    </source>
</evidence>
<protein>
    <submittedName>
        <fullName evidence="5">Glycine cleavage system transcriptional activator</fullName>
    </submittedName>
</protein>
<dbReference type="GO" id="GO:0003700">
    <property type="term" value="F:DNA-binding transcription factor activity"/>
    <property type="evidence" value="ECO:0007669"/>
    <property type="project" value="InterPro"/>
</dbReference>
<dbReference type="KEGG" id="palw:PSAL_023450"/>
<dbReference type="Gene3D" id="3.40.190.10">
    <property type="entry name" value="Periplasmic binding protein-like II"/>
    <property type="match status" value="2"/>
</dbReference>
<evidence type="ECO:0000313" key="6">
    <source>
        <dbReference type="Proteomes" id="UP000283786"/>
    </source>
</evidence>
<comment type="similarity">
    <text evidence="1">Belongs to the LysR transcriptional regulatory family.</text>
</comment>
<evidence type="ECO:0000256" key="2">
    <source>
        <dbReference type="ARBA" id="ARBA00023015"/>
    </source>
</evidence>
<dbReference type="GO" id="GO:0043565">
    <property type="term" value="F:sequence-specific DNA binding"/>
    <property type="evidence" value="ECO:0007669"/>
    <property type="project" value="TreeGrafter"/>
</dbReference>
<keyword evidence="3" id="KW-0238">DNA-binding</keyword>
<reference evidence="5 6" key="1">
    <citation type="submission" date="2020-08" db="EMBL/GenBank/DDBJ databases">
        <title>Genome sequence of Rhodobacteraceae bacterium Lw-13e.</title>
        <authorList>
            <person name="Poehlein A."/>
            <person name="Wolter L."/>
            <person name="Daniel R."/>
            <person name="Brinkhoff T."/>
        </authorList>
    </citation>
    <scope>NUCLEOTIDE SEQUENCE [LARGE SCALE GENOMIC DNA]</scope>
    <source>
        <strain evidence="5 6">Lw-13e</strain>
    </source>
</reference>
<organism evidence="5 6">
    <name type="scientific">Pseudooceanicola algae</name>
    <dbReference type="NCBI Taxonomy" id="1537215"/>
    <lineage>
        <taxon>Bacteria</taxon>
        <taxon>Pseudomonadati</taxon>
        <taxon>Pseudomonadota</taxon>
        <taxon>Alphaproteobacteria</taxon>
        <taxon>Rhodobacterales</taxon>
        <taxon>Paracoccaceae</taxon>
        <taxon>Pseudooceanicola</taxon>
    </lineage>
</organism>
<dbReference type="InterPro" id="IPR036388">
    <property type="entry name" value="WH-like_DNA-bd_sf"/>
</dbReference>
<sequence>MKGTRVRKAYTPSVGELEAFCSCARAGTTTGAARDLGLTQSAVSRSIATLEDRLGVALFLRARQRLSLSAAGRAFLAEAEDLLTRLDAAATGVMAFAGQAAVLRMAVLPSFGRSWLIPRLGAFAATTPGVGFDVAARLAPVDFETAPFDLAIQRSQHRSAGAHHLHLLDEDMVAVAAPALIRGGPLPDGDLLALPLLQQSTRPGLWPDWFRAAGIDPRRSLRGARFDHFDMVVDAAIAGLGVGLVPEIIAATALRDGRLRQASTRRLETGQAYTLIYPDRSADRPDVARFRDWLSAEIAGIWA</sequence>
<dbReference type="EMBL" id="CP060436">
    <property type="protein sequence ID" value="QPM91096.1"/>
    <property type="molecule type" value="Genomic_DNA"/>
</dbReference>
<dbReference type="InterPro" id="IPR036390">
    <property type="entry name" value="WH_DNA-bd_sf"/>
</dbReference>
<gene>
    <name evidence="5" type="primary">gcvA_5</name>
    <name evidence="5" type="ORF">PSAL_023450</name>
</gene>
<dbReference type="Gene3D" id="1.10.10.10">
    <property type="entry name" value="Winged helix-like DNA-binding domain superfamily/Winged helix DNA-binding domain"/>
    <property type="match status" value="1"/>
</dbReference>
<evidence type="ECO:0000256" key="4">
    <source>
        <dbReference type="ARBA" id="ARBA00023163"/>
    </source>
</evidence>
<proteinExistence type="inferred from homology"/>
<keyword evidence="2" id="KW-0805">Transcription regulation</keyword>
<keyword evidence="6" id="KW-1185">Reference proteome</keyword>
<dbReference type="AlphaFoldDB" id="A0A418SID0"/>
<dbReference type="Proteomes" id="UP000283786">
    <property type="component" value="Chromosome"/>
</dbReference>